<comment type="subcellular location">
    <subcellularLocation>
        <location evidence="1">Mitochondrion</location>
    </subcellularLocation>
</comment>
<sequence length="556" mass="63403">MAQAWFPSLPLGSARFSFALYARNMSSKTENFHASRGRWFWNNDINRKIRYTPFNIEGLQGVATQVASAQRCTSMVRIGEGSLNKVFLLQFDNGKEMLARIPCPVVGNLPLSTASEAATMEYVRLRYLSNSAKSQAFPKVPRVFAWDSSFENPAAWPYILCEYLPGVTFDNKWADINGHALKDAIHDIVMFGTEILQETFSQHGSIYFADSVSEELRERPLYSEPPTDPLRMDLARRFRIGPTVNREWWRGAYGEVTADRGPWSDFPTMITSAAKFQLQCLESGIDHSSPFSESTATDIPLLRRMLNICIDIAPFLAPKNQFWTSIRRPVLNHPDLSLCNFIVPSEGEPKIQGIIDWQGACVGPFFMQCQPATGLIYNTAAIECASDGSPITPDNFDSLSTEEQDAVRGQMDLLSRYRDYHRQVGTSYPNRHDAWNLPIPSLLRFIVRCIADGPMELCDLLIKTQEMWFLFSDEPCPIDFSLEEQEMYRAQHEEWYKRVLIDSDLANAVGCVGDGWISDENFEDANQRWNDLRRLWDKEMDRPFPYFDGAPSPYLS</sequence>
<dbReference type="InterPro" id="IPR011009">
    <property type="entry name" value="Kinase-like_dom_sf"/>
</dbReference>
<dbReference type="InterPro" id="IPR051035">
    <property type="entry name" value="Mito_inheritance_9"/>
</dbReference>
<dbReference type="PANTHER" id="PTHR36091:SF1">
    <property type="entry name" value="ALTERED INHERITANCE OF MITOCHONDRIA PROTEIN 9, MITOCHONDRIAL"/>
    <property type="match status" value="1"/>
</dbReference>
<proteinExistence type="inferred from homology"/>
<dbReference type="GO" id="GO:0005739">
    <property type="term" value="C:mitochondrion"/>
    <property type="evidence" value="ECO:0007669"/>
    <property type="project" value="UniProtKB-SubCell"/>
</dbReference>
<evidence type="ECO:0000256" key="4">
    <source>
        <dbReference type="ARBA" id="ARBA00022946"/>
    </source>
</evidence>
<organism evidence="7 8">
    <name type="scientific">Hebeloma cylindrosporum</name>
    <dbReference type="NCBI Taxonomy" id="76867"/>
    <lineage>
        <taxon>Eukaryota</taxon>
        <taxon>Fungi</taxon>
        <taxon>Dikarya</taxon>
        <taxon>Basidiomycota</taxon>
        <taxon>Agaricomycotina</taxon>
        <taxon>Agaricomycetes</taxon>
        <taxon>Agaricomycetidae</taxon>
        <taxon>Agaricales</taxon>
        <taxon>Agaricineae</taxon>
        <taxon>Hymenogastraceae</taxon>
        <taxon>Hebeloma</taxon>
    </lineage>
</organism>
<evidence type="ECO:0000256" key="6">
    <source>
        <dbReference type="ARBA" id="ARBA00031849"/>
    </source>
</evidence>
<keyword evidence="8" id="KW-1185">Reference proteome</keyword>
<evidence type="ECO:0000313" key="7">
    <source>
        <dbReference type="EMBL" id="KIM44356.1"/>
    </source>
</evidence>
<dbReference type="EMBL" id="KN831774">
    <property type="protein sequence ID" value="KIM44356.1"/>
    <property type="molecule type" value="Genomic_DNA"/>
</dbReference>
<reference evidence="7 8" key="1">
    <citation type="submission" date="2014-04" db="EMBL/GenBank/DDBJ databases">
        <authorList>
            <consortium name="DOE Joint Genome Institute"/>
            <person name="Kuo A."/>
            <person name="Gay G."/>
            <person name="Dore J."/>
            <person name="Kohler A."/>
            <person name="Nagy L.G."/>
            <person name="Floudas D."/>
            <person name="Copeland A."/>
            <person name="Barry K.W."/>
            <person name="Cichocki N."/>
            <person name="Veneault-Fourrey C."/>
            <person name="LaButti K."/>
            <person name="Lindquist E.A."/>
            <person name="Lipzen A."/>
            <person name="Lundell T."/>
            <person name="Morin E."/>
            <person name="Murat C."/>
            <person name="Sun H."/>
            <person name="Tunlid A."/>
            <person name="Henrissat B."/>
            <person name="Grigoriev I.V."/>
            <person name="Hibbett D.S."/>
            <person name="Martin F."/>
            <person name="Nordberg H.P."/>
            <person name="Cantor M.N."/>
            <person name="Hua S.X."/>
        </authorList>
    </citation>
    <scope>NUCLEOTIDE SEQUENCE [LARGE SCALE GENOMIC DNA]</scope>
    <source>
        <strain evidence="8">h7</strain>
    </source>
</reference>
<accession>A0A0C3CKP1</accession>
<dbReference type="OrthoDB" id="2831558at2759"/>
<dbReference type="Proteomes" id="UP000053424">
    <property type="component" value="Unassembled WGS sequence"/>
</dbReference>
<name>A0A0C3CKP1_HEBCY</name>
<protein>
    <recommendedName>
        <fullName evidence="3">Altered inheritance of mitochondria protein 9, mitochondrial</fullName>
    </recommendedName>
    <alternativeName>
        <fullName evidence="6">Found in mitochondrial proteome protein 29</fullName>
    </alternativeName>
</protein>
<evidence type="ECO:0000256" key="3">
    <source>
        <dbReference type="ARBA" id="ARBA00016197"/>
    </source>
</evidence>
<evidence type="ECO:0000256" key="5">
    <source>
        <dbReference type="ARBA" id="ARBA00023128"/>
    </source>
</evidence>
<dbReference type="SUPFAM" id="SSF56112">
    <property type="entry name" value="Protein kinase-like (PK-like)"/>
    <property type="match status" value="1"/>
</dbReference>
<dbReference type="Gene3D" id="3.90.1200.10">
    <property type="match status" value="1"/>
</dbReference>
<dbReference type="AlphaFoldDB" id="A0A0C3CKP1"/>
<reference evidence="8" key="2">
    <citation type="submission" date="2015-01" db="EMBL/GenBank/DDBJ databases">
        <title>Evolutionary Origins and Diversification of the Mycorrhizal Mutualists.</title>
        <authorList>
            <consortium name="DOE Joint Genome Institute"/>
            <consortium name="Mycorrhizal Genomics Consortium"/>
            <person name="Kohler A."/>
            <person name="Kuo A."/>
            <person name="Nagy L.G."/>
            <person name="Floudas D."/>
            <person name="Copeland A."/>
            <person name="Barry K.W."/>
            <person name="Cichocki N."/>
            <person name="Veneault-Fourrey C."/>
            <person name="LaButti K."/>
            <person name="Lindquist E.A."/>
            <person name="Lipzen A."/>
            <person name="Lundell T."/>
            <person name="Morin E."/>
            <person name="Murat C."/>
            <person name="Riley R."/>
            <person name="Ohm R."/>
            <person name="Sun H."/>
            <person name="Tunlid A."/>
            <person name="Henrissat B."/>
            <person name="Grigoriev I.V."/>
            <person name="Hibbett D.S."/>
            <person name="Martin F."/>
        </authorList>
    </citation>
    <scope>NUCLEOTIDE SEQUENCE [LARGE SCALE GENOMIC DNA]</scope>
    <source>
        <strain evidence="8">h7</strain>
    </source>
</reference>
<evidence type="ECO:0000256" key="1">
    <source>
        <dbReference type="ARBA" id="ARBA00004173"/>
    </source>
</evidence>
<dbReference type="PANTHER" id="PTHR36091">
    <property type="entry name" value="ALTERED INHERITANCE OF MITOCHONDRIA PROTEIN 9, MITOCHONDRIAL"/>
    <property type="match status" value="1"/>
</dbReference>
<evidence type="ECO:0000313" key="8">
    <source>
        <dbReference type="Proteomes" id="UP000053424"/>
    </source>
</evidence>
<keyword evidence="4" id="KW-0809">Transit peptide</keyword>
<gene>
    <name evidence="7" type="ORF">M413DRAFT_379687</name>
</gene>
<dbReference type="HOGENOM" id="CLU_019189_13_1_1"/>
<comment type="similarity">
    <text evidence="2">Belongs to the AIM9 family.</text>
</comment>
<evidence type="ECO:0000256" key="2">
    <source>
        <dbReference type="ARBA" id="ARBA00005543"/>
    </source>
</evidence>
<keyword evidence="5" id="KW-0496">Mitochondrion</keyword>